<accession>A0A8J2YZ93</accession>
<keyword evidence="4" id="KW-0029">Amino-acid transport</keyword>
<evidence type="ECO:0000259" key="6">
    <source>
        <dbReference type="Pfam" id="PF13458"/>
    </source>
</evidence>
<comment type="caution">
    <text evidence="7">The sequence shown here is derived from an EMBL/GenBank/DDBJ whole genome shotgun (WGS) entry which is preliminary data.</text>
</comment>
<evidence type="ECO:0000256" key="4">
    <source>
        <dbReference type="ARBA" id="ARBA00022970"/>
    </source>
</evidence>
<dbReference type="AlphaFoldDB" id="A0A8J2YZ93"/>
<dbReference type="PANTHER" id="PTHR47151">
    <property type="entry name" value="LEU/ILE/VAL-BINDING ABC TRANSPORTER SUBUNIT"/>
    <property type="match status" value="1"/>
</dbReference>
<organism evidence="7 8">
    <name type="scientific">Aliidongia dinghuensis</name>
    <dbReference type="NCBI Taxonomy" id="1867774"/>
    <lineage>
        <taxon>Bacteria</taxon>
        <taxon>Pseudomonadati</taxon>
        <taxon>Pseudomonadota</taxon>
        <taxon>Alphaproteobacteria</taxon>
        <taxon>Rhodospirillales</taxon>
        <taxon>Dongiaceae</taxon>
        <taxon>Aliidongia</taxon>
    </lineage>
</organism>
<dbReference type="CDD" id="cd06342">
    <property type="entry name" value="PBP1_ABC_LIVBP-like"/>
    <property type="match status" value="1"/>
</dbReference>
<dbReference type="GO" id="GO:0006865">
    <property type="term" value="P:amino acid transport"/>
    <property type="evidence" value="ECO:0007669"/>
    <property type="project" value="UniProtKB-KW"/>
</dbReference>
<dbReference type="SUPFAM" id="SSF53822">
    <property type="entry name" value="Periplasmic binding protein-like I"/>
    <property type="match status" value="1"/>
</dbReference>
<dbReference type="Gene3D" id="3.40.50.2300">
    <property type="match status" value="2"/>
</dbReference>
<keyword evidence="3 5" id="KW-0732">Signal</keyword>
<dbReference type="PRINTS" id="PR00337">
    <property type="entry name" value="LEUILEVALBP"/>
</dbReference>
<dbReference type="InterPro" id="IPR000709">
    <property type="entry name" value="Leu_Ile_Val-bd"/>
</dbReference>
<evidence type="ECO:0000256" key="3">
    <source>
        <dbReference type="ARBA" id="ARBA00022729"/>
    </source>
</evidence>
<evidence type="ECO:0000313" key="8">
    <source>
        <dbReference type="Proteomes" id="UP000646365"/>
    </source>
</evidence>
<evidence type="ECO:0000256" key="2">
    <source>
        <dbReference type="ARBA" id="ARBA00022448"/>
    </source>
</evidence>
<comment type="similarity">
    <text evidence="1">Belongs to the leucine-binding protein family.</text>
</comment>
<name>A0A8J2YZ93_9PROT</name>
<evidence type="ECO:0000313" key="7">
    <source>
        <dbReference type="EMBL" id="GGF39780.1"/>
    </source>
</evidence>
<dbReference type="EMBL" id="BMJQ01000016">
    <property type="protein sequence ID" value="GGF39780.1"/>
    <property type="molecule type" value="Genomic_DNA"/>
</dbReference>
<keyword evidence="8" id="KW-1185">Reference proteome</keyword>
<dbReference type="Pfam" id="PF13458">
    <property type="entry name" value="Peripla_BP_6"/>
    <property type="match status" value="1"/>
</dbReference>
<dbReference type="Proteomes" id="UP000646365">
    <property type="component" value="Unassembled WGS sequence"/>
</dbReference>
<sequence>MAGSFGVLAMVAAGVAAGTPALAEPDLVVAAAGPFTGSAAAFGEQMRSGAELAVADLNKQGGVLKRHLKLRLGDDQCEPKQAVSVANQLSGAGVFAVVGHFCSSSSIPASAVYHEAGLPMITPASTNPALTDDASTKGWNEIFRTCGRDDAQGAVSGQYLAAHFKRVAIVHDKSAFGLGVATQTTKGMNGAGLHEVLEESVNQGERDFSALISKLKEARVDAVYYGGYQTEAGLLIRQAHDQGLGATFIASDGILTDDFWRIAGPAAEGTLMTHPPDPRKSAAGQALVAEFKAAGQSPDGFALYTYAAFQVLAEAATAAGSVDAPKLEAALHSGRPFETVVGQIRFDAKGDIVDPKYVMYAWHDGNYVEQ</sequence>
<feature type="chain" id="PRO_5035224628" evidence="5">
    <location>
        <begin position="24"/>
        <end position="370"/>
    </location>
</feature>
<dbReference type="InterPro" id="IPR028081">
    <property type="entry name" value="Leu-bd"/>
</dbReference>
<keyword evidence="2" id="KW-0813">Transport</keyword>
<dbReference type="RefSeq" id="WP_229743965.1">
    <property type="nucleotide sequence ID" value="NZ_BMJQ01000016.1"/>
</dbReference>
<reference evidence="7" key="2">
    <citation type="submission" date="2020-09" db="EMBL/GenBank/DDBJ databases">
        <authorList>
            <person name="Sun Q."/>
            <person name="Zhou Y."/>
        </authorList>
    </citation>
    <scope>NUCLEOTIDE SEQUENCE</scope>
    <source>
        <strain evidence="7">CGMCC 1.15725</strain>
    </source>
</reference>
<protein>
    <submittedName>
        <fullName evidence="7">Branched chain amino acid ABC transporter substrate-binding protein</fullName>
    </submittedName>
</protein>
<feature type="domain" description="Leucine-binding protein" evidence="6">
    <location>
        <begin position="29"/>
        <end position="362"/>
    </location>
</feature>
<evidence type="ECO:0000256" key="5">
    <source>
        <dbReference type="SAM" id="SignalP"/>
    </source>
</evidence>
<reference evidence="7" key="1">
    <citation type="journal article" date="2014" name="Int. J. Syst. Evol. Microbiol.">
        <title>Complete genome sequence of Corynebacterium casei LMG S-19264T (=DSM 44701T), isolated from a smear-ripened cheese.</title>
        <authorList>
            <consortium name="US DOE Joint Genome Institute (JGI-PGF)"/>
            <person name="Walter F."/>
            <person name="Albersmeier A."/>
            <person name="Kalinowski J."/>
            <person name="Ruckert C."/>
        </authorList>
    </citation>
    <scope>NUCLEOTIDE SEQUENCE</scope>
    <source>
        <strain evidence="7">CGMCC 1.15725</strain>
    </source>
</reference>
<feature type="signal peptide" evidence="5">
    <location>
        <begin position="1"/>
        <end position="23"/>
    </location>
</feature>
<evidence type="ECO:0000256" key="1">
    <source>
        <dbReference type="ARBA" id="ARBA00010062"/>
    </source>
</evidence>
<proteinExistence type="inferred from homology"/>
<dbReference type="InterPro" id="IPR028082">
    <property type="entry name" value="Peripla_BP_I"/>
</dbReference>
<dbReference type="PANTHER" id="PTHR47151:SF2">
    <property type="entry name" value="AMINO ACID BINDING PROTEIN"/>
    <property type="match status" value="1"/>
</dbReference>
<gene>
    <name evidence="7" type="ORF">GCM10011611_52700</name>
</gene>